<sequence>MARRESYFRGQLARDWGSVLAKGADIQCGLSTFPFADLMMPDPVRSLLERSESGTDASASLHYTCRLLGEF</sequence>
<proteinExistence type="predicted"/>
<evidence type="ECO:0000313" key="1">
    <source>
        <dbReference type="EMBL" id="MDQ0567324.1"/>
    </source>
</evidence>
<dbReference type="Proteomes" id="UP001238601">
    <property type="component" value="Unassembled WGS sequence"/>
</dbReference>
<dbReference type="RefSeq" id="WP_046903482.1">
    <property type="nucleotide sequence ID" value="NZ_JAUSWK010000006.1"/>
</dbReference>
<evidence type="ECO:0000313" key="4">
    <source>
        <dbReference type="Proteomes" id="UP001238601"/>
    </source>
</evidence>
<gene>
    <name evidence="2" type="ORF">GRI55_14015</name>
    <name evidence="1" type="ORF">QOZ97_002879</name>
</gene>
<dbReference type="AlphaFoldDB" id="A0A6I4UGB1"/>
<reference evidence="1 4" key="2">
    <citation type="submission" date="2023-07" db="EMBL/GenBank/DDBJ databases">
        <title>Genomic Encyclopedia of Type Strains, Phase IV (KMG-IV): sequencing the most valuable type-strain genomes for metagenomic binning, comparative biology and taxonomic classification.</title>
        <authorList>
            <person name="Goeker M."/>
        </authorList>
    </citation>
    <scope>NUCLEOTIDE SEQUENCE [LARGE SCALE GENOMIC DNA]</scope>
    <source>
        <strain evidence="1 4">DSM 14432</strain>
    </source>
</reference>
<evidence type="ECO:0000313" key="2">
    <source>
        <dbReference type="EMBL" id="MXP36864.1"/>
    </source>
</evidence>
<protein>
    <submittedName>
        <fullName evidence="2">Uncharacterized protein</fullName>
    </submittedName>
</protein>
<accession>A0A6I4UGB1</accession>
<comment type="caution">
    <text evidence="2">The sequence shown here is derived from an EMBL/GenBank/DDBJ whole genome shotgun (WGS) entry which is preliminary data.</text>
</comment>
<evidence type="ECO:0000313" key="3">
    <source>
        <dbReference type="Proteomes" id="UP000439914"/>
    </source>
</evidence>
<organism evidence="2 3">
    <name type="scientific">Qipengyuania citrea</name>
    <dbReference type="NCBI Taxonomy" id="225971"/>
    <lineage>
        <taxon>Bacteria</taxon>
        <taxon>Pseudomonadati</taxon>
        <taxon>Pseudomonadota</taxon>
        <taxon>Alphaproteobacteria</taxon>
        <taxon>Sphingomonadales</taxon>
        <taxon>Erythrobacteraceae</taxon>
        <taxon>Qipengyuania</taxon>
    </lineage>
</organism>
<dbReference type="Proteomes" id="UP000439914">
    <property type="component" value="Unassembled WGS sequence"/>
</dbReference>
<name>A0A6I4UGB1_9SPHN</name>
<keyword evidence="4" id="KW-1185">Reference proteome</keyword>
<dbReference type="EMBL" id="JAUSWK010000006">
    <property type="protein sequence ID" value="MDQ0567324.1"/>
    <property type="molecule type" value="Genomic_DNA"/>
</dbReference>
<dbReference type="EMBL" id="WTYG01000006">
    <property type="protein sequence ID" value="MXP36864.1"/>
    <property type="molecule type" value="Genomic_DNA"/>
</dbReference>
<reference evidence="2 3" key="1">
    <citation type="submission" date="2019-12" db="EMBL/GenBank/DDBJ databases">
        <title>Genomic-based taxomic classification of the family Erythrobacteraceae.</title>
        <authorList>
            <person name="Xu L."/>
        </authorList>
    </citation>
    <scope>NUCLEOTIDE SEQUENCE [LARGE SCALE GENOMIC DNA]</scope>
    <source>
        <strain evidence="2 3">CGMCC 1.8703</strain>
    </source>
</reference>
<dbReference type="GeneID" id="93687687"/>